<comment type="subcellular location">
    <subcellularLocation>
        <location evidence="1 11">Cell outer membrane</location>
        <topology evidence="1 11">Multi-pass membrane protein</topology>
    </subcellularLocation>
</comment>
<protein>
    <submittedName>
        <fullName evidence="17">TonB-dependent receptor plug domain-containing protein</fullName>
    </submittedName>
</protein>
<evidence type="ECO:0000256" key="6">
    <source>
        <dbReference type="ARBA" id="ARBA00022729"/>
    </source>
</evidence>
<dbReference type="InterPro" id="IPR037066">
    <property type="entry name" value="Plug_dom_sf"/>
</dbReference>
<feature type="short sequence motif" description="TonB box" evidence="12">
    <location>
        <begin position="48"/>
        <end position="54"/>
    </location>
</feature>
<dbReference type="InterPro" id="IPR036942">
    <property type="entry name" value="Beta-barrel_TonB_sf"/>
</dbReference>
<keyword evidence="9 17" id="KW-0675">Receptor</keyword>
<evidence type="ECO:0000256" key="7">
    <source>
        <dbReference type="ARBA" id="ARBA00023077"/>
    </source>
</evidence>
<evidence type="ECO:0000256" key="10">
    <source>
        <dbReference type="ARBA" id="ARBA00023237"/>
    </source>
</evidence>
<evidence type="ECO:0000256" key="13">
    <source>
        <dbReference type="RuleBase" id="RU003357"/>
    </source>
</evidence>
<keyword evidence="10 11" id="KW-0998">Cell outer membrane</keyword>
<dbReference type="InterPro" id="IPR000531">
    <property type="entry name" value="Beta-barrel_TonB"/>
</dbReference>
<evidence type="ECO:0000259" key="15">
    <source>
        <dbReference type="Pfam" id="PF00593"/>
    </source>
</evidence>
<dbReference type="Pfam" id="PF00593">
    <property type="entry name" value="TonB_dep_Rec_b-barrel"/>
    <property type="match status" value="1"/>
</dbReference>
<dbReference type="PROSITE" id="PS00430">
    <property type="entry name" value="TONB_DEPENDENT_REC_1"/>
    <property type="match status" value="1"/>
</dbReference>
<evidence type="ECO:0000256" key="14">
    <source>
        <dbReference type="SAM" id="SignalP"/>
    </source>
</evidence>
<gene>
    <name evidence="17" type="ORF">ACFOEN_13110</name>
</gene>
<proteinExistence type="inferred from homology"/>
<accession>A0ABV7H3Q8</accession>
<dbReference type="InterPro" id="IPR012910">
    <property type="entry name" value="Plug_dom"/>
</dbReference>
<dbReference type="PANTHER" id="PTHR47234:SF3">
    <property type="entry name" value="SECRETIN_TONB SHORT N-TERMINAL DOMAIN-CONTAINING PROTEIN"/>
    <property type="match status" value="1"/>
</dbReference>
<evidence type="ECO:0000256" key="2">
    <source>
        <dbReference type="ARBA" id="ARBA00009810"/>
    </source>
</evidence>
<keyword evidence="8 11" id="KW-0472">Membrane</keyword>
<dbReference type="RefSeq" id="WP_377304641.1">
    <property type="nucleotide sequence ID" value="NZ_CP180191.1"/>
</dbReference>
<keyword evidence="3 11" id="KW-0813">Transport</keyword>
<evidence type="ECO:0000259" key="16">
    <source>
        <dbReference type="Pfam" id="PF07715"/>
    </source>
</evidence>
<keyword evidence="6 14" id="KW-0732">Signal</keyword>
<evidence type="ECO:0000313" key="18">
    <source>
        <dbReference type="Proteomes" id="UP001595556"/>
    </source>
</evidence>
<evidence type="ECO:0000256" key="12">
    <source>
        <dbReference type="PROSITE-ProRule" id="PRU10143"/>
    </source>
</evidence>
<reference evidence="18" key="1">
    <citation type="journal article" date="2019" name="Int. J. Syst. Evol. Microbiol.">
        <title>The Global Catalogue of Microorganisms (GCM) 10K type strain sequencing project: providing services to taxonomists for standard genome sequencing and annotation.</title>
        <authorList>
            <consortium name="The Broad Institute Genomics Platform"/>
            <consortium name="The Broad Institute Genome Sequencing Center for Infectious Disease"/>
            <person name="Wu L."/>
            <person name="Ma J."/>
        </authorList>
    </citation>
    <scope>NUCLEOTIDE SEQUENCE [LARGE SCALE GENOMIC DNA]</scope>
    <source>
        <strain evidence="18">KCTC 52168</strain>
    </source>
</reference>
<comment type="caution">
    <text evidence="17">The sequence shown here is derived from an EMBL/GenBank/DDBJ whole genome shotgun (WGS) entry which is preliminary data.</text>
</comment>
<dbReference type="PROSITE" id="PS52016">
    <property type="entry name" value="TONB_DEPENDENT_REC_3"/>
    <property type="match status" value="1"/>
</dbReference>
<dbReference type="Pfam" id="PF07715">
    <property type="entry name" value="Plug"/>
    <property type="match status" value="1"/>
</dbReference>
<evidence type="ECO:0000256" key="4">
    <source>
        <dbReference type="ARBA" id="ARBA00022452"/>
    </source>
</evidence>
<keyword evidence="4 11" id="KW-1134">Transmembrane beta strand</keyword>
<dbReference type="EMBL" id="JBHRTI010000007">
    <property type="protein sequence ID" value="MFC3148564.1"/>
    <property type="molecule type" value="Genomic_DNA"/>
</dbReference>
<feature type="domain" description="TonB-dependent receptor-like beta-barrel" evidence="15">
    <location>
        <begin position="304"/>
        <end position="787"/>
    </location>
</feature>
<dbReference type="SUPFAM" id="SSF56935">
    <property type="entry name" value="Porins"/>
    <property type="match status" value="1"/>
</dbReference>
<evidence type="ECO:0000313" key="17">
    <source>
        <dbReference type="EMBL" id="MFC3148564.1"/>
    </source>
</evidence>
<dbReference type="PANTHER" id="PTHR47234">
    <property type="match status" value="1"/>
</dbReference>
<evidence type="ECO:0000256" key="5">
    <source>
        <dbReference type="ARBA" id="ARBA00022692"/>
    </source>
</evidence>
<evidence type="ECO:0000256" key="8">
    <source>
        <dbReference type="ARBA" id="ARBA00023136"/>
    </source>
</evidence>
<dbReference type="Gene3D" id="2.170.130.10">
    <property type="entry name" value="TonB-dependent receptor, plug domain"/>
    <property type="match status" value="1"/>
</dbReference>
<name>A0ABV7H3Q8_9BURK</name>
<evidence type="ECO:0000256" key="11">
    <source>
        <dbReference type="PROSITE-ProRule" id="PRU01360"/>
    </source>
</evidence>
<keyword evidence="5 11" id="KW-0812">Transmembrane</keyword>
<dbReference type="InterPro" id="IPR010916">
    <property type="entry name" value="TonB_box_CS"/>
</dbReference>
<evidence type="ECO:0000256" key="3">
    <source>
        <dbReference type="ARBA" id="ARBA00022448"/>
    </source>
</evidence>
<feature type="domain" description="TonB-dependent receptor plug" evidence="16">
    <location>
        <begin position="63"/>
        <end position="184"/>
    </location>
</feature>
<organism evidence="17 18">
    <name type="scientific">Piscinibacterium candidicorallinum</name>
    <dbReference type="NCBI Taxonomy" id="1793872"/>
    <lineage>
        <taxon>Bacteria</taxon>
        <taxon>Pseudomonadati</taxon>
        <taxon>Pseudomonadota</taxon>
        <taxon>Betaproteobacteria</taxon>
        <taxon>Burkholderiales</taxon>
        <taxon>Piscinibacterium</taxon>
    </lineage>
</organism>
<sequence>MNPPRMSVFSRLSLISAAVASTLAAPALAQTVTPQAPAATGTAQAVDTVVVTGTRSRDRTSLNTPVPVDVLSAEDLRNAAGSNGELGSALSALLPSFNFQRQSNSGGADHVRSAQLRGMSPDQVLVLINGKRRHTAAVVNLESKVGKGTNPVDFNAIPVSAIKRVEVLRDGAGAQYGSDAVAGVINIILDDARTGGEIEASYGAFRTKFDPTGKTITDGQNTQLRGKLGWALGDAGFVRAGAEIGAANPTNRAGRDEIPFFENQTPPNLALQGQRNYRAGEPKVDNAALWLNSAYDWAPDLKVYGFSTLTRRETEGAAFFRYPDSSANVPAVYPNGYLPRTTGTSTDFALTGGAKGASTLSGGEWLWDASFGYGRNSFDYGLTNSANPSLGAATPRSFNLGNFTFEQATLNLDASRELNLGLAKPALFATGIELRRDGFSTSAGDAAAYATGPVTSSPAQSQGALALQPGDAIDVRRSVYGVFADLSADVSRELFVQGALRADRYSDFGSAVTGKLAARYAFTPAVALRGAVSSNFRAPSLAQENFSFTVTDFGTGGALASIRTLPANGRIARALGAPELKAEKSDNWSLGLTANPSRALRASLDVYEIRVKDRITLSERFSSTQLTNFIATNFGVAGVQGVNFFTNAVDTKTRGADLVITWTDRIAGGQARVSAASSYAKTELSNFKPVPAQLAALGVSGNLVGLEEQNTLTTAAPLTKHVLTAGWTGAQWGGTLRATRHGKATRVFDFGGGFTPTQQYDAKWQFDLEGEYRINKQFSVALGAVNIGDTYPTRSIADISYFGNFPYDVVSPIGFNGAYYYARVRYAF</sequence>
<feature type="signal peptide" evidence="14">
    <location>
        <begin position="1"/>
        <end position="29"/>
    </location>
</feature>
<dbReference type="InterPro" id="IPR039426">
    <property type="entry name" value="TonB-dep_rcpt-like"/>
</dbReference>
<dbReference type="Proteomes" id="UP001595556">
    <property type="component" value="Unassembled WGS sequence"/>
</dbReference>
<keyword evidence="7 12" id="KW-0798">TonB box</keyword>
<evidence type="ECO:0000256" key="9">
    <source>
        <dbReference type="ARBA" id="ARBA00023170"/>
    </source>
</evidence>
<dbReference type="Gene3D" id="2.40.170.20">
    <property type="entry name" value="TonB-dependent receptor, beta-barrel domain"/>
    <property type="match status" value="1"/>
</dbReference>
<evidence type="ECO:0000256" key="1">
    <source>
        <dbReference type="ARBA" id="ARBA00004571"/>
    </source>
</evidence>
<feature type="chain" id="PRO_5045495040" evidence="14">
    <location>
        <begin position="30"/>
        <end position="828"/>
    </location>
</feature>
<keyword evidence="18" id="KW-1185">Reference proteome</keyword>
<comment type="similarity">
    <text evidence="2 11 13">Belongs to the TonB-dependent receptor family.</text>
</comment>
<dbReference type="CDD" id="cd01347">
    <property type="entry name" value="ligand_gated_channel"/>
    <property type="match status" value="1"/>
</dbReference>